<dbReference type="EMBL" id="WMBC01000012">
    <property type="protein sequence ID" value="MTD62222.1"/>
    <property type="molecule type" value="Genomic_DNA"/>
</dbReference>
<name>A0A844GM11_9FIRM</name>
<feature type="domain" description="Acyltransferase 3" evidence="2">
    <location>
        <begin position="30"/>
        <end position="364"/>
    </location>
</feature>
<dbReference type="Pfam" id="PF01757">
    <property type="entry name" value="Acyl_transf_3"/>
    <property type="match status" value="1"/>
</dbReference>
<feature type="transmembrane region" description="Helical" evidence="1">
    <location>
        <begin position="118"/>
        <end position="139"/>
    </location>
</feature>
<feature type="transmembrane region" description="Helical" evidence="1">
    <location>
        <begin position="257"/>
        <end position="277"/>
    </location>
</feature>
<organism evidence="3 4">
    <name type="scientific">Blautia luti DSM 14534 = JCM 17040</name>
    <dbReference type="NCBI Taxonomy" id="649762"/>
    <lineage>
        <taxon>Bacteria</taxon>
        <taxon>Bacillati</taxon>
        <taxon>Bacillota</taxon>
        <taxon>Clostridia</taxon>
        <taxon>Lachnospirales</taxon>
        <taxon>Lachnospiraceae</taxon>
        <taxon>Blautia</taxon>
    </lineage>
</organism>
<dbReference type="Proteomes" id="UP000437824">
    <property type="component" value="Unassembled WGS sequence"/>
</dbReference>
<dbReference type="InterPro" id="IPR002656">
    <property type="entry name" value="Acyl_transf_3_dom"/>
</dbReference>
<dbReference type="RefSeq" id="WP_154780762.1">
    <property type="nucleotide sequence ID" value="NZ_WMBC01000012.1"/>
</dbReference>
<feature type="transmembrane region" description="Helical" evidence="1">
    <location>
        <begin position="315"/>
        <end position="333"/>
    </location>
</feature>
<protein>
    <submittedName>
        <fullName evidence="3">Acyltransferase family protein</fullName>
    </submittedName>
</protein>
<evidence type="ECO:0000313" key="4">
    <source>
        <dbReference type="Proteomes" id="UP000437824"/>
    </source>
</evidence>
<feature type="transmembrane region" description="Helical" evidence="1">
    <location>
        <begin position="227"/>
        <end position="245"/>
    </location>
</feature>
<evidence type="ECO:0000259" key="2">
    <source>
        <dbReference type="Pfam" id="PF01757"/>
    </source>
</evidence>
<keyword evidence="1" id="KW-0472">Membrane</keyword>
<keyword evidence="1" id="KW-0812">Transmembrane</keyword>
<dbReference type="GO" id="GO:0016747">
    <property type="term" value="F:acyltransferase activity, transferring groups other than amino-acyl groups"/>
    <property type="evidence" value="ECO:0007669"/>
    <property type="project" value="InterPro"/>
</dbReference>
<feature type="transmembrane region" description="Helical" evidence="1">
    <location>
        <begin position="289"/>
        <end position="308"/>
    </location>
</feature>
<comment type="caution">
    <text evidence="3">The sequence shown here is derived from an EMBL/GenBank/DDBJ whole genome shotgun (WGS) entry which is preliminary data.</text>
</comment>
<feature type="transmembrane region" description="Helical" evidence="1">
    <location>
        <begin position="205"/>
        <end position="221"/>
    </location>
</feature>
<sequence>MFTLVQKKKQNTQSIEGNIHKSQDIFGKYQSDCLKGIAIIMLIAHHCFLGPSRYKGQELIFIIPESVWNYVALFFKICVSLFVFISAYGLTKKMMSLPKDADSQTTHKFIGNMILSRVIRLLGGFIFVFLLVDIFALFYDPGRLAEIYGSVFPLNMEYYILDMLGLAQLLGTPTFLGTYWYYSLALILIVLVPLFYLLLEKVGSLAFLCVVAVLNFTVTFGNINIWHYILCIAVGIAAAYGNTITRMVQFRICGNNVINKILKFLLEFSGILLVMSVREGPLKGVLYPFWDAVIPVMVTAFGCEFLFSLPGLKQVLRFLGVYSANIFLVHNYIRRVWFYDFTYSFKYPLLIVNVLMIISLMLSIGIEFLKKVLHYNEAVGKIVKLISRGR</sequence>
<feature type="transmembrane region" description="Helical" evidence="1">
    <location>
        <begin position="33"/>
        <end position="51"/>
    </location>
</feature>
<gene>
    <name evidence="3" type="ORF">GKZ57_13475</name>
</gene>
<proteinExistence type="predicted"/>
<keyword evidence="3" id="KW-0012">Acyltransferase</keyword>
<evidence type="ECO:0000256" key="1">
    <source>
        <dbReference type="SAM" id="Phobius"/>
    </source>
</evidence>
<reference evidence="3 4" key="1">
    <citation type="submission" date="2019-11" db="EMBL/GenBank/DDBJ databases">
        <title>Draft genome sequence of Blautia luti DSM 14534T, isolated from human stool.</title>
        <authorList>
            <person name="Ortiz R."/>
            <person name="Melis-Arcos F."/>
            <person name="Covarrubias P."/>
            <person name="Cardenas J.P."/>
            <person name="Perez-Donoso J."/>
            <person name="Almonacid D."/>
        </authorList>
    </citation>
    <scope>NUCLEOTIDE SEQUENCE [LARGE SCALE GENOMIC DNA]</scope>
    <source>
        <strain evidence="3 4">DSM 14534</strain>
    </source>
</reference>
<dbReference type="AlphaFoldDB" id="A0A844GM11"/>
<feature type="transmembrane region" description="Helical" evidence="1">
    <location>
        <begin position="179"/>
        <end position="198"/>
    </location>
</feature>
<keyword evidence="3" id="KW-0808">Transferase</keyword>
<accession>A0A844GM11</accession>
<feature type="transmembrane region" description="Helical" evidence="1">
    <location>
        <begin position="71"/>
        <end position="90"/>
    </location>
</feature>
<keyword evidence="1" id="KW-1133">Transmembrane helix</keyword>
<feature type="transmembrane region" description="Helical" evidence="1">
    <location>
        <begin position="345"/>
        <end position="366"/>
    </location>
</feature>
<evidence type="ECO:0000313" key="3">
    <source>
        <dbReference type="EMBL" id="MTD62222.1"/>
    </source>
</evidence>